<proteinExistence type="predicted"/>
<dbReference type="EMBL" id="CP081303">
    <property type="protein sequence ID" value="QZE15040.1"/>
    <property type="molecule type" value="Genomic_DNA"/>
</dbReference>
<keyword evidence="2" id="KW-1185">Reference proteome</keyword>
<gene>
    <name evidence="1" type="ORF">K4L44_04220</name>
</gene>
<reference evidence="1" key="1">
    <citation type="submission" date="2021-08" db="EMBL/GenBank/DDBJ databases">
        <title>Novel anaerobic bacterium isolated from sea squirt in East Sea, Republic of Korea.</title>
        <authorList>
            <person name="Nguyen T.H."/>
            <person name="Li Z."/>
            <person name="Lee Y.-J."/>
            <person name="Ko J."/>
            <person name="Kim S.-G."/>
        </authorList>
    </citation>
    <scope>NUCLEOTIDE SEQUENCE</scope>
    <source>
        <strain evidence="1">KCTC 25031</strain>
    </source>
</reference>
<organism evidence="1 2">
    <name type="scientific">Halosquirtibacter laminarini</name>
    <dbReference type="NCBI Taxonomy" id="3374600"/>
    <lineage>
        <taxon>Bacteria</taxon>
        <taxon>Pseudomonadati</taxon>
        <taxon>Bacteroidota</taxon>
        <taxon>Bacteroidia</taxon>
        <taxon>Marinilabiliales</taxon>
        <taxon>Prolixibacteraceae</taxon>
        <taxon>Halosquirtibacter</taxon>
    </lineage>
</organism>
<evidence type="ECO:0000313" key="2">
    <source>
        <dbReference type="Proteomes" id="UP000826212"/>
    </source>
</evidence>
<protein>
    <submittedName>
        <fullName evidence="1">DUF2027 domain-containing protein</fullName>
    </submittedName>
</protein>
<evidence type="ECO:0000313" key="1">
    <source>
        <dbReference type="EMBL" id="QZE15040.1"/>
    </source>
</evidence>
<dbReference type="Proteomes" id="UP000826212">
    <property type="component" value="Chromosome"/>
</dbReference>
<accession>A0AC61NHB0</accession>
<name>A0AC61NHB0_9BACT</name>
<sequence length="360" mass="41672">MKIRIGDKVKFLNDIGGGTVVSIESSKMVNVENEDGFEIPVMVNELVVSNAMQEADLSEEEEDENVAIEEEEDWRYQEELPDLKGFVEINVQEDNLDPEYYMALIPNAPESPIHKGLQLFLVNDSNHTLLFHFSKQDGSYYETIETGTLEPNMRFNLMEMKERDFEKKPTFAFQVIPFRKRNQELPPFLHREIAIDPVKLHKKGAFVSNEFFTKDAHLIRLNEAPTNEVEEALENISIKEVKKAIREQGDLKRPKHMMGAIVSQNLDLKEVDLHIDALLDNTNGLSKSEMLRHQIEAFNKEMESAIKDKIKRIIFIHGKGNGTLKTQLYKEHRKRYIKYKIQDASFQKYGYGASLIILRK</sequence>